<sequence length="119" mass="13858">MWFMQDGATPHRINEVFDLLEEHFNERIVALGYPKSKHMGIDWPPYSPDLNPCDSFLWGYIKDKVYAGNPRSIGDLKTAIQTVIESIETSTLQRVMQNFALRLRHFLAIDGRHFEHVIN</sequence>
<protein>
    <recommendedName>
        <fullName evidence="3">Tc1-like transposase DDE domain-containing protein</fullName>
    </recommendedName>
</protein>
<organism evidence="1 2">
    <name type="scientific">Araneus ventricosus</name>
    <name type="common">Orbweaver spider</name>
    <name type="synonym">Epeira ventricosa</name>
    <dbReference type="NCBI Taxonomy" id="182803"/>
    <lineage>
        <taxon>Eukaryota</taxon>
        <taxon>Metazoa</taxon>
        <taxon>Ecdysozoa</taxon>
        <taxon>Arthropoda</taxon>
        <taxon>Chelicerata</taxon>
        <taxon>Arachnida</taxon>
        <taxon>Araneae</taxon>
        <taxon>Araneomorphae</taxon>
        <taxon>Entelegynae</taxon>
        <taxon>Araneoidea</taxon>
        <taxon>Araneidae</taxon>
        <taxon>Araneus</taxon>
    </lineage>
</organism>
<keyword evidence="2" id="KW-1185">Reference proteome</keyword>
<accession>A0A4Y2LM95</accession>
<dbReference type="OrthoDB" id="6508494at2759"/>
<gene>
    <name evidence="1" type="ORF">AVEN_259014_1</name>
</gene>
<evidence type="ECO:0000313" key="2">
    <source>
        <dbReference type="Proteomes" id="UP000499080"/>
    </source>
</evidence>
<evidence type="ECO:0008006" key="3">
    <source>
        <dbReference type="Google" id="ProtNLM"/>
    </source>
</evidence>
<dbReference type="Gene3D" id="3.30.420.10">
    <property type="entry name" value="Ribonuclease H-like superfamily/Ribonuclease H"/>
    <property type="match status" value="1"/>
</dbReference>
<name>A0A4Y2LM95_ARAVE</name>
<evidence type="ECO:0000313" key="1">
    <source>
        <dbReference type="EMBL" id="GBN15123.1"/>
    </source>
</evidence>
<dbReference type="Proteomes" id="UP000499080">
    <property type="component" value="Unassembled WGS sequence"/>
</dbReference>
<dbReference type="PANTHER" id="PTHR47326">
    <property type="entry name" value="TRANSPOSABLE ELEMENT TC3 TRANSPOSASE-LIKE PROTEIN"/>
    <property type="match status" value="1"/>
</dbReference>
<dbReference type="GO" id="GO:0003676">
    <property type="term" value="F:nucleic acid binding"/>
    <property type="evidence" value="ECO:0007669"/>
    <property type="project" value="InterPro"/>
</dbReference>
<proteinExistence type="predicted"/>
<dbReference type="EMBL" id="BGPR01005988">
    <property type="protein sequence ID" value="GBN15123.1"/>
    <property type="molecule type" value="Genomic_DNA"/>
</dbReference>
<dbReference type="PANTHER" id="PTHR47326:SF1">
    <property type="entry name" value="HTH PSQ-TYPE DOMAIN-CONTAINING PROTEIN"/>
    <property type="match status" value="1"/>
</dbReference>
<dbReference type="AlphaFoldDB" id="A0A4Y2LM95"/>
<dbReference type="InterPro" id="IPR036397">
    <property type="entry name" value="RNaseH_sf"/>
</dbReference>
<comment type="caution">
    <text evidence="1">The sequence shown here is derived from an EMBL/GenBank/DDBJ whole genome shotgun (WGS) entry which is preliminary data.</text>
</comment>
<reference evidence="1 2" key="1">
    <citation type="journal article" date="2019" name="Sci. Rep.">
        <title>Orb-weaving spider Araneus ventricosus genome elucidates the spidroin gene catalogue.</title>
        <authorList>
            <person name="Kono N."/>
            <person name="Nakamura H."/>
            <person name="Ohtoshi R."/>
            <person name="Moran D.A.P."/>
            <person name="Shinohara A."/>
            <person name="Yoshida Y."/>
            <person name="Fujiwara M."/>
            <person name="Mori M."/>
            <person name="Tomita M."/>
            <person name="Arakawa K."/>
        </authorList>
    </citation>
    <scope>NUCLEOTIDE SEQUENCE [LARGE SCALE GENOMIC DNA]</scope>
</reference>